<dbReference type="Proteomes" id="UP000624703">
    <property type="component" value="Unassembled WGS sequence"/>
</dbReference>
<feature type="domain" description="HTH iclR-type" evidence="4">
    <location>
        <begin position="4"/>
        <end position="64"/>
    </location>
</feature>
<dbReference type="InterPro" id="IPR014757">
    <property type="entry name" value="Tscrpt_reg_IclR_C"/>
</dbReference>
<dbReference type="Gene3D" id="1.10.10.10">
    <property type="entry name" value="Winged helix-like DNA-binding domain superfamily/Winged helix DNA-binding domain"/>
    <property type="match status" value="1"/>
</dbReference>
<evidence type="ECO:0000259" key="4">
    <source>
        <dbReference type="PROSITE" id="PS51077"/>
    </source>
</evidence>
<dbReference type="Gene3D" id="3.30.450.40">
    <property type="match status" value="1"/>
</dbReference>
<dbReference type="PROSITE" id="PS51078">
    <property type="entry name" value="ICLR_ED"/>
    <property type="match status" value="1"/>
</dbReference>
<dbReference type="GO" id="GO:0003700">
    <property type="term" value="F:DNA-binding transcription factor activity"/>
    <property type="evidence" value="ECO:0007669"/>
    <property type="project" value="TreeGrafter"/>
</dbReference>
<dbReference type="AlphaFoldDB" id="A0A8J7SJ36"/>
<dbReference type="EMBL" id="JAENIM010000009">
    <property type="protein sequence ID" value="MBK1789940.1"/>
    <property type="molecule type" value="Genomic_DNA"/>
</dbReference>
<dbReference type="RefSeq" id="WP_200309975.1">
    <property type="nucleotide sequence ID" value="NZ_JAENIM010000009.1"/>
</dbReference>
<feature type="domain" description="IclR-ED" evidence="5">
    <location>
        <begin position="67"/>
        <end position="249"/>
    </location>
</feature>
<evidence type="ECO:0000259" key="5">
    <source>
        <dbReference type="PROSITE" id="PS51078"/>
    </source>
</evidence>
<dbReference type="InterPro" id="IPR050707">
    <property type="entry name" value="HTH_MetabolicPath_Reg"/>
</dbReference>
<keyword evidence="1" id="KW-0805">Transcription regulation</keyword>
<evidence type="ECO:0000313" key="6">
    <source>
        <dbReference type="EMBL" id="MBK1789940.1"/>
    </source>
</evidence>
<sequence>MASISSIIKASKVLKRLPMEEKGMSLAEIQREFELSRTTAFRMMNSLCSEGMAQKEGTRYYMGPALDAIALRGDKYALLRSRCIIALRDLAMKTRQTAHLAVRAGAHSLILDVCDSPDPVRVASRSGTNVFVHCSSTGKSLISFLPADKRAELFPMIHFDEPKTEKTIRSADQLEVECARVRDRGYSMDDEEFALGVRCLAAPIFDEKGRVQAAIGITASTQSFPKRKVPEIASIVMDVAWSLSLCDKRKVRVG</sequence>
<name>A0A8J7SJ36_9BACT</name>
<evidence type="ECO:0000256" key="3">
    <source>
        <dbReference type="ARBA" id="ARBA00023163"/>
    </source>
</evidence>
<dbReference type="PANTHER" id="PTHR30136">
    <property type="entry name" value="HELIX-TURN-HELIX TRANSCRIPTIONAL REGULATOR, ICLR FAMILY"/>
    <property type="match status" value="1"/>
</dbReference>
<keyword evidence="3" id="KW-0804">Transcription</keyword>
<dbReference type="InterPro" id="IPR036390">
    <property type="entry name" value="WH_DNA-bd_sf"/>
</dbReference>
<dbReference type="SMART" id="SM00346">
    <property type="entry name" value="HTH_ICLR"/>
    <property type="match status" value="1"/>
</dbReference>
<proteinExistence type="predicted"/>
<evidence type="ECO:0000313" key="7">
    <source>
        <dbReference type="Proteomes" id="UP000624703"/>
    </source>
</evidence>
<evidence type="ECO:0000256" key="2">
    <source>
        <dbReference type="ARBA" id="ARBA00023125"/>
    </source>
</evidence>
<dbReference type="SUPFAM" id="SSF46785">
    <property type="entry name" value="Winged helix' DNA-binding domain"/>
    <property type="match status" value="1"/>
</dbReference>
<dbReference type="InterPro" id="IPR005471">
    <property type="entry name" value="Tscrpt_reg_IclR_N"/>
</dbReference>
<keyword evidence="2" id="KW-0238">DNA-binding</keyword>
<reference evidence="6" key="1">
    <citation type="submission" date="2021-01" db="EMBL/GenBank/DDBJ databases">
        <title>Modified the classification status of verrucomicrobia.</title>
        <authorList>
            <person name="Feng X."/>
        </authorList>
    </citation>
    <scope>NUCLEOTIDE SEQUENCE</scope>
    <source>
        <strain evidence="6">_KCTC 22039</strain>
    </source>
</reference>
<comment type="caution">
    <text evidence="6">The sequence shown here is derived from an EMBL/GenBank/DDBJ whole genome shotgun (WGS) entry which is preliminary data.</text>
</comment>
<evidence type="ECO:0000256" key="1">
    <source>
        <dbReference type="ARBA" id="ARBA00023015"/>
    </source>
</evidence>
<organism evidence="6 7">
    <name type="scientific">Persicirhabdus sediminis</name>
    <dbReference type="NCBI Taxonomy" id="454144"/>
    <lineage>
        <taxon>Bacteria</taxon>
        <taxon>Pseudomonadati</taxon>
        <taxon>Verrucomicrobiota</taxon>
        <taxon>Verrucomicrobiia</taxon>
        <taxon>Verrucomicrobiales</taxon>
        <taxon>Verrucomicrobiaceae</taxon>
        <taxon>Persicirhabdus</taxon>
    </lineage>
</organism>
<dbReference type="InterPro" id="IPR036388">
    <property type="entry name" value="WH-like_DNA-bd_sf"/>
</dbReference>
<protein>
    <submittedName>
        <fullName evidence="6">IclR family transcriptional regulator</fullName>
    </submittedName>
</protein>
<dbReference type="Pfam" id="PF09339">
    <property type="entry name" value="HTH_IclR"/>
    <property type="match status" value="1"/>
</dbReference>
<dbReference type="InterPro" id="IPR029016">
    <property type="entry name" value="GAF-like_dom_sf"/>
</dbReference>
<dbReference type="Pfam" id="PF01614">
    <property type="entry name" value="IclR_C"/>
    <property type="match status" value="1"/>
</dbReference>
<gene>
    <name evidence="6" type="ORF">JIN82_02090</name>
</gene>
<dbReference type="SUPFAM" id="SSF55781">
    <property type="entry name" value="GAF domain-like"/>
    <property type="match status" value="1"/>
</dbReference>
<keyword evidence="7" id="KW-1185">Reference proteome</keyword>
<accession>A0A8J7SJ36</accession>
<dbReference type="PROSITE" id="PS51077">
    <property type="entry name" value="HTH_ICLR"/>
    <property type="match status" value="1"/>
</dbReference>
<dbReference type="PANTHER" id="PTHR30136:SF35">
    <property type="entry name" value="HTH-TYPE TRANSCRIPTIONAL REGULATOR RV1719"/>
    <property type="match status" value="1"/>
</dbReference>
<dbReference type="GO" id="GO:0045892">
    <property type="term" value="P:negative regulation of DNA-templated transcription"/>
    <property type="evidence" value="ECO:0007669"/>
    <property type="project" value="TreeGrafter"/>
</dbReference>
<dbReference type="GO" id="GO:0003677">
    <property type="term" value="F:DNA binding"/>
    <property type="evidence" value="ECO:0007669"/>
    <property type="project" value="UniProtKB-KW"/>
</dbReference>